<dbReference type="InterPro" id="IPR041168">
    <property type="entry name" value="LodA_N"/>
</dbReference>
<evidence type="ECO:0000313" key="2">
    <source>
        <dbReference type="EMBL" id="RUP26086.1"/>
    </source>
</evidence>
<dbReference type="OrthoDB" id="2411172at2759"/>
<feature type="domain" description="L-Lysine epsilon oxidase N-terminal" evidence="1">
    <location>
        <begin position="17"/>
        <end position="131"/>
    </location>
</feature>
<dbReference type="AlphaFoldDB" id="A0A433BIN7"/>
<protein>
    <recommendedName>
        <fullName evidence="1">L-Lysine epsilon oxidase N-terminal domain-containing protein</fullName>
    </recommendedName>
</protein>
<reference evidence="2 3" key="1">
    <citation type="journal article" date="2018" name="New Phytol.">
        <title>Phylogenomics of Endogonaceae and evolution of mycorrhizas within Mucoromycota.</title>
        <authorList>
            <person name="Chang Y."/>
            <person name="Desiro A."/>
            <person name="Na H."/>
            <person name="Sandor L."/>
            <person name="Lipzen A."/>
            <person name="Clum A."/>
            <person name="Barry K."/>
            <person name="Grigoriev I.V."/>
            <person name="Martin F.M."/>
            <person name="Stajich J.E."/>
            <person name="Smith M.E."/>
            <person name="Bonito G."/>
            <person name="Spatafora J.W."/>
        </authorList>
    </citation>
    <scope>NUCLEOTIDE SEQUENCE [LARGE SCALE GENOMIC DNA]</scope>
    <source>
        <strain evidence="2 3">GMNB39</strain>
    </source>
</reference>
<evidence type="ECO:0000313" key="3">
    <source>
        <dbReference type="Proteomes" id="UP000268093"/>
    </source>
</evidence>
<name>A0A433BIN7_9FUNG</name>
<evidence type="ECO:0000259" key="1">
    <source>
        <dbReference type="Pfam" id="PF17990"/>
    </source>
</evidence>
<dbReference type="EMBL" id="RBNI01013737">
    <property type="protein sequence ID" value="RUP26086.1"/>
    <property type="molecule type" value="Genomic_DNA"/>
</dbReference>
<organism evidence="2 3">
    <name type="scientific">Jimgerdemannia flammicorona</name>
    <dbReference type="NCBI Taxonomy" id="994334"/>
    <lineage>
        <taxon>Eukaryota</taxon>
        <taxon>Fungi</taxon>
        <taxon>Fungi incertae sedis</taxon>
        <taxon>Mucoromycota</taxon>
        <taxon>Mucoromycotina</taxon>
        <taxon>Endogonomycetes</taxon>
        <taxon>Endogonales</taxon>
        <taxon>Endogonaceae</taxon>
        <taxon>Jimgerdemannia</taxon>
    </lineage>
</organism>
<dbReference type="Pfam" id="PF17990">
    <property type="entry name" value="LodA_N"/>
    <property type="match status" value="1"/>
</dbReference>
<comment type="caution">
    <text evidence="2">The sequence shown here is derived from an EMBL/GenBank/DDBJ whole genome shotgun (WGS) entry which is preliminary data.</text>
</comment>
<sequence length="131" mass="15451">MTNDTLNLDPSDYIAIYPPIGIARVGNSMERGNDGWFYSPEEPLRIVKRQAVKFKVYAFHQNGEPFREITYDKKYKVEWTVHVKNKKASWYYFAGKFRPNHQLRNPNVQRNLEPDNRNYLIIDPGRKTISG</sequence>
<gene>
    <name evidence="2" type="ORF">BC936DRAFT_138794</name>
</gene>
<proteinExistence type="predicted"/>
<dbReference type="Proteomes" id="UP000268093">
    <property type="component" value="Unassembled WGS sequence"/>
</dbReference>
<accession>A0A433BIN7</accession>
<keyword evidence="3" id="KW-1185">Reference proteome</keyword>